<reference evidence="3 4" key="1">
    <citation type="submission" date="2016-10" db="EMBL/GenBank/DDBJ databases">
        <authorList>
            <person name="de Groot N.N."/>
        </authorList>
    </citation>
    <scope>NUCLEOTIDE SEQUENCE [LARGE SCALE GENOMIC DNA]</scope>
    <source>
        <strain evidence="3 4">DSM 21741</strain>
    </source>
</reference>
<protein>
    <submittedName>
        <fullName evidence="3">Ubiquinone biosynthesis protein</fullName>
    </submittedName>
</protein>
<dbReference type="Proteomes" id="UP000199092">
    <property type="component" value="Chromosome I"/>
</dbReference>
<evidence type="ECO:0000256" key="1">
    <source>
        <dbReference type="ARBA" id="ARBA00009670"/>
    </source>
</evidence>
<proteinExistence type="inferred from homology"/>
<feature type="domain" description="Protein kinase" evidence="2">
    <location>
        <begin position="124"/>
        <end position="447"/>
    </location>
</feature>
<keyword evidence="4" id="KW-1185">Reference proteome</keyword>
<dbReference type="InterPro" id="IPR000719">
    <property type="entry name" value="Prot_kinase_dom"/>
</dbReference>
<sequence>MAIVQHLERYRVIAETLARHGLGVLLGASGIERYIPFRHSIARVAHRSQHSYSTAAHVRLALEELGPAFVKLGQLLSTRPDLLPPTYLGELAKLQDAVPAVPEATIQQVLEAELGASVESLFQEFDLSPLASASIGQAHAATLHDGTEVVVKVRRPGAVEQVDVDLEILQNLAAQAARRWEDAADYDLPGLAEEFSRTLRAELDYLAEGRNAEKFAQNFADNPGVHIPKVYWETTTTRVLTLERIRGLKVSDLEALDAAGIDRPALAARATEVVAQMIFDDGFFHADPHPGNLFIEPDGRIGLIDFGMVGVVDAELRERLGVLLVALTRKDPHRIAAALARLSTSTQRVDLGELSRDMQAIVKLYDDLPIADIAVGKLIREVLSVMRRRHLQLPREFSLVLKMVVMTEGMGVSLDPSFNIEEVLGPYAQRLVAARYSPASVARHLAEAGVDALEIATQLPVQLRRLQAMLDEGGPEVHLRTGDLEPIVERLDSISKRVMLGVVGVAVVRGVVEIVTTTLRRKRGGVLR</sequence>
<dbReference type="InterPro" id="IPR004147">
    <property type="entry name" value="ABC1_dom"/>
</dbReference>
<evidence type="ECO:0000313" key="4">
    <source>
        <dbReference type="Proteomes" id="UP000199092"/>
    </source>
</evidence>
<dbReference type="STRING" id="546871.SAMN04488543_3341"/>
<evidence type="ECO:0000259" key="2">
    <source>
        <dbReference type="PROSITE" id="PS50011"/>
    </source>
</evidence>
<dbReference type="GO" id="GO:0005524">
    <property type="term" value="F:ATP binding"/>
    <property type="evidence" value="ECO:0007669"/>
    <property type="project" value="InterPro"/>
</dbReference>
<dbReference type="Pfam" id="PF03109">
    <property type="entry name" value="ABC1"/>
    <property type="match status" value="1"/>
</dbReference>
<dbReference type="EMBL" id="LT629749">
    <property type="protein sequence ID" value="SDT22046.1"/>
    <property type="molecule type" value="Genomic_DNA"/>
</dbReference>
<comment type="similarity">
    <text evidence="1">Belongs to the protein kinase superfamily. ADCK protein kinase family.</text>
</comment>
<dbReference type="SUPFAM" id="SSF56112">
    <property type="entry name" value="Protein kinase-like (PK-like)"/>
    <property type="match status" value="1"/>
</dbReference>
<dbReference type="CDD" id="cd05121">
    <property type="entry name" value="ABC1_ADCK3-like"/>
    <property type="match status" value="1"/>
</dbReference>
<dbReference type="PANTHER" id="PTHR10566">
    <property type="entry name" value="CHAPERONE-ACTIVITY OF BC1 COMPLEX CABC1 -RELATED"/>
    <property type="match status" value="1"/>
</dbReference>
<gene>
    <name evidence="3" type="ORF">SAMN04488543_3341</name>
</gene>
<name>A0A1H1YLV5_9ACTN</name>
<organism evidence="3 4">
    <name type="scientific">Friedmanniella luteola</name>
    <dbReference type="NCBI Taxonomy" id="546871"/>
    <lineage>
        <taxon>Bacteria</taxon>
        <taxon>Bacillati</taxon>
        <taxon>Actinomycetota</taxon>
        <taxon>Actinomycetes</taxon>
        <taxon>Propionibacteriales</taxon>
        <taxon>Nocardioidaceae</taxon>
        <taxon>Friedmanniella</taxon>
    </lineage>
</organism>
<dbReference type="PROSITE" id="PS50011">
    <property type="entry name" value="PROTEIN_KINASE_DOM"/>
    <property type="match status" value="1"/>
</dbReference>
<dbReference type="OrthoDB" id="9795390at2"/>
<dbReference type="AlphaFoldDB" id="A0A1H1YLV5"/>
<dbReference type="InterPro" id="IPR050154">
    <property type="entry name" value="UbiB_kinase"/>
</dbReference>
<dbReference type="GO" id="GO:0004672">
    <property type="term" value="F:protein kinase activity"/>
    <property type="evidence" value="ECO:0007669"/>
    <property type="project" value="InterPro"/>
</dbReference>
<keyword evidence="3" id="KW-0830">Ubiquinone</keyword>
<dbReference type="PANTHER" id="PTHR10566:SF113">
    <property type="entry name" value="PROTEIN ACTIVITY OF BC1 COMPLEX KINASE 7, CHLOROPLASTIC"/>
    <property type="match status" value="1"/>
</dbReference>
<accession>A0A1H1YLV5</accession>
<dbReference type="RefSeq" id="WP_091414207.1">
    <property type="nucleotide sequence ID" value="NZ_LT629749.1"/>
</dbReference>
<dbReference type="InterPro" id="IPR011009">
    <property type="entry name" value="Kinase-like_dom_sf"/>
</dbReference>
<evidence type="ECO:0000313" key="3">
    <source>
        <dbReference type="EMBL" id="SDT22046.1"/>
    </source>
</evidence>